<comment type="cofactor">
    <cofactor evidence="12">
        <name>Fe(2+)</name>
        <dbReference type="ChEBI" id="CHEBI:29033"/>
    </cofactor>
    <text evidence="12">Binds 1 Fe(2+) ion per subunit. The iron ion 2 is coordinated via four histidines and one cysteine residue.</text>
</comment>
<evidence type="ECO:0000259" key="13">
    <source>
        <dbReference type="Pfam" id="PF01880"/>
    </source>
</evidence>
<comment type="cofactor">
    <cofactor evidence="1">
        <name>Cu(2+)</name>
        <dbReference type="ChEBI" id="CHEBI:29036"/>
    </cofactor>
</comment>
<dbReference type="InterPro" id="IPR038094">
    <property type="entry name" value="Desulfoferrodoxin_N_sf"/>
</dbReference>
<dbReference type="NCBIfam" id="TIGR00332">
    <property type="entry name" value="neela_ferrous"/>
    <property type="match status" value="1"/>
</dbReference>
<evidence type="ECO:0000313" key="16">
    <source>
        <dbReference type="Proteomes" id="UP000216024"/>
    </source>
</evidence>
<reference evidence="15 16" key="1">
    <citation type="submission" date="2017-06" db="EMBL/GenBank/DDBJ databases">
        <title>Draft genome sequence of anaerobic fermentative bacterium Anaeromicrobium sediminis DY2726D isolated from West Pacific Ocean sediments.</title>
        <authorList>
            <person name="Zeng X."/>
        </authorList>
    </citation>
    <scope>NUCLEOTIDE SEQUENCE [LARGE SCALE GENOMIC DNA]</scope>
    <source>
        <strain evidence="15 16">DY2726D</strain>
    </source>
</reference>
<keyword evidence="5" id="KW-0813">Transport</keyword>
<dbReference type="NCBIfam" id="TIGR00319">
    <property type="entry name" value="desulf_FeS4"/>
    <property type="match status" value="1"/>
</dbReference>
<dbReference type="PANTHER" id="PTHR36541:SF1">
    <property type="entry name" value="SUPEROXIDE REDUCTASE-RELATED"/>
    <property type="match status" value="1"/>
</dbReference>
<evidence type="ECO:0000313" key="15">
    <source>
        <dbReference type="EMBL" id="PAB60508.1"/>
    </source>
</evidence>
<dbReference type="EC" id="1.15.1.2" evidence="3"/>
<proteinExistence type="inferred from homology"/>
<dbReference type="SUPFAM" id="SSF57802">
    <property type="entry name" value="Rubredoxin-like"/>
    <property type="match status" value="1"/>
</dbReference>
<dbReference type="Proteomes" id="UP000216024">
    <property type="component" value="Unassembled WGS sequence"/>
</dbReference>
<comment type="function">
    <text evidence="9">Catalyzes the one-electron reduction of superoxide anion radical to hydrogen peroxide at a nonheme ferrous iron center. Plays a fundamental role in case of oxidative stress via its superoxide detoxification activity.</text>
</comment>
<evidence type="ECO:0000256" key="4">
    <source>
        <dbReference type="ARBA" id="ARBA00014839"/>
    </source>
</evidence>
<dbReference type="InterPro" id="IPR002742">
    <property type="entry name" value="Desulfoferrodoxin_Fe-bd_dom"/>
</dbReference>
<dbReference type="InterPro" id="IPR051233">
    <property type="entry name" value="Desulfoferrodoxin_SOR"/>
</dbReference>
<dbReference type="InterPro" id="IPR004793">
    <property type="entry name" value="Desulfoferrodoxin_rbo"/>
</dbReference>
<evidence type="ECO:0000256" key="9">
    <source>
        <dbReference type="ARBA" id="ARBA00024690"/>
    </source>
</evidence>
<keyword evidence="6 12" id="KW-0479">Metal-binding</keyword>
<dbReference type="Gene3D" id="2.20.28.100">
    <property type="entry name" value="Desulphoferrodoxin, N-terminal domain"/>
    <property type="match status" value="1"/>
</dbReference>
<feature type="binding site" evidence="12">
    <location>
        <position position="121"/>
    </location>
    <ligand>
        <name>Fe cation</name>
        <dbReference type="ChEBI" id="CHEBI:24875"/>
        <label>1</label>
    </ligand>
</feature>
<protein>
    <recommendedName>
        <fullName evidence="4">Desulfoferrodoxin</fullName>
        <ecNumber evidence="3">1.15.1.2</ecNumber>
    </recommendedName>
    <alternativeName>
        <fullName evidence="10">Superoxide reductase</fullName>
    </alternativeName>
</protein>
<dbReference type="InterPro" id="IPR036073">
    <property type="entry name" value="Desulfoferrodoxin_Fe-bd_dom_sf"/>
</dbReference>
<evidence type="ECO:0000256" key="3">
    <source>
        <dbReference type="ARBA" id="ARBA00012679"/>
    </source>
</evidence>
<dbReference type="OrthoDB" id="9814936at2"/>
<dbReference type="NCBIfam" id="TIGR00320">
    <property type="entry name" value="dfx_rbo"/>
    <property type="match status" value="1"/>
</dbReference>
<feature type="binding site" evidence="12">
    <location>
        <position position="13"/>
    </location>
    <ligand>
        <name>Fe cation</name>
        <dbReference type="ChEBI" id="CHEBI:24875"/>
        <label>1</label>
    </ligand>
</feature>
<feature type="binding site" evidence="12">
    <location>
        <position position="118"/>
    </location>
    <ligand>
        <name>Fe cation</name>
        <dbReference type="ChEBI" id="CHEBI:24875"/>
        <label>1</label>
    </ligand>
</feature>
<evidence type="ECO:0000256" key="1">
    <source>
        <dbReference type="ARBA" id="ARBA00001973"/>
    </source>
</evidence>
<dbReference type="GO" id="GO:0050605">
    <property type="term" value="F:superoxide reductase activity"/>
    <property type="evidence" value="ECO:0007669"/>
    <property type="project" value="UniProtKB-EC"/>
</dbReference>
<keyword evidence="7" id="KW-0249">Electron transport</keyword>
<dbReference type="GO" id="GO:0005506">
    <property type="term" value="F:iron ion binding"/>
    <property type="evidence" value="ECO:0007669"/>
    <property type="project" value="InterPro"/>
</dbReference>
<feature type="domain" description="Desulfoferrodoxin ferrous iron-binding" evidence="13">
    <location>
        <begin position="42"/>
        <end position="126"/>
    </location>
</feature>
<dbReference type="PANTHER" id="PTHR36541">
    <property type="entry name" value="SUPEROXIDE REDUCTASE-RELATED"/>
    <property type="match status" value="1"/>
</dbReference>
<feature type="binding site" evidence="12">
    <location>
        <position position="30"/>
    </location>
    <ligand>
        <name>Fe cation</name>
        <dbReference type="ChEBI" id="CHEBI:24875"/>
        <label>1</label>
    </ligand>
</feature>
<dbReference type="Gene3D" id="2.60.40.730">
    <property type="entry name" value="SOR catalytic domain"/>
    <property type="match status" value="1"/>
</dbReference>
<evidence type="ECO:0000256" key="10">
    <source>
        <dbReference type="ARBA" id="ARBA00031398"/>
    </source>
</evidence>
<organism evidence="15 16">
    <name type="scientific">Anaeromicrobium sediminis</name>
    <dbReference type="NCBI Taxonomy" id="1478221"/>
    <lineage>
        <taxon>Bacteria</taxon>
        <taxon>Bacillati</taxon>
        <taxon>Bacillota</taxon>
        <taxon>Clostridia</taxon>
        <taxon>Peptostreptococcales</taxon>
        <taxon>Thermotaleaceae</taxon>
        <taxon>Anaeromicrobium</taxon>
    </lineage>
</organism>
<dbReference type="AlphaFoldDB" id="A0A267MNL7"/>
<comment type="catalytic activity">
    <reaction evidence="11">
        <text>reduced [rubredoxin] + superoxide + 2 H(+) = oxidized [rubredoxin] + H2O2</text>
        <dbReference type="Rhea" id="RHEA:21324"/>
        <dbReference type="Rhea" id="RHEA-COMP:10302"/>
        <dbReference type="Rhea" id="RHEA-COMP:10303"/>
        <dbReference type="ChEBI" id="CHEBI:15378"/>
        <dbReference type="ChEBI" id="CHEBI:16240"/>
        <dbReference type="ChEBI" id="CHEBI:18421"/>
        <dbReference type="ChEBI" id="CHEBI:29033"/>
        <dbReference type="ChEBI" id="CHEBI:29034"/>
        <dbReference type="EC" id="1.15.1.2"/>
    </reaction>
</comment>
<evidence type="ECO:0000256" key="12">
    <source>
        <dbReference type="PIRSR" id="PIRSR604793-1"/>
    </source>
</evidence>
<dbReference type="Pfam" id="PF06397">
    <property type="entry name" value="Desulfoferrod_N"/>
    <property type="match status" value="1"/>
</dbReference>
<keyword evidence="8 12" id="KW-0408">Iron</keyword>
<comment type="similarity">
    <text evidence="2">Belongs to the desulfoferrodoxin family.</text>
</comment>
<feature type="binding site" evidence="12">
    <location>
        <position position="70"/>
    </location>
    <ligand>
        <name>Fe cation</name>
        <dbReference type="ChEBI" id="CHEBI:24875"/>
        <label>1</label>
    </ligand>
</feature>
<feature type="domain" description="Desulfoferrodoxin N-terminal" evidence="14">
    <location>
        <begin position="2"/>
        <end position="37"/>
    </location>
</feature>
<name>A0A267MNL7_9FIRM</name>
<dbReference type="GO" id="GO:0019430">
    <property type="term" value="P:removal of superoxide radicals"/>
    <property type="evidence" value="ECO:0007669"/>
    <property type="project" value="InterPro"/>
</dbReference>
<dbReference type="InterPro" id="IPR004462">
    <property type="entry name" value="Desulfoferrodoxin_N"/>
</dbReference>
<sequence>MTKKLEIYKCEVCGNMVEVLKGEGAPLVCCGQKMTLLEEQTADSSTEKHVPFIEELEDGYRVRVGESQNHPMVEKHYIQWIELTVGNKVYRQELTHTDKPEAVFKVEKSENVTAREYCNLHGLWKGNL</sequence>
<feature type="binding site" evidence="12">
    <location>
        <position position="29"/>
    </location>
    <ligand>
        <name>Fe cation</name>
        <dbReference type="ChEBI" id="CHEBI:24875"/>
        <label>1</label>
    </ligand>
</feature>
<dbReference type="Pfam" id="PF01880">
    <property type="entry name" value="Desulfoferrodox"/>
    <property type="match status" value="1"/>
</dbReference>
<evidence type="ECO:0000256" key="5">
    <source>
        <dbReference type="ARBA" id="ARBA00022448"/>
    </source>
</evidence>
<feature type="binding site" evidence="12">
    <location>
        <position position="76"/>
    </location>
    <ligand>
        <name>Fe cation</name>
        <dbReference type="ChEBI" id="CHEBI:24875"/>
        <label>1</label>
    </ligand>
</feature>
<comment type="cofactor">
    <cofactor evidence="12">
        <name>Fe(3+)</name>
        <dbReference type="ChEBI" id="CHEBI:29034"/>
    </cofactor>
    <text evidence="12">Binds 1 Fe(3+) ion per subunit. The iron ion 1 is coordinated via 4 cysteine residues.</text>
</comment>
<evidence type="ECO:0000256" key="8">
    <source>
        <dbReference type="ARBA" id="ARBA00023004"/>
    </source>
</evidence>
<accession>A0A267MNL7</accession>
<evidence type="ECO:0000259" key="14">
    <source>
        <dbReference type="Pfam" id="PF06397"/>
    </source>
</evidence>
<evidence type="ECO:0000256" key="11">
    <source>
        <dbReference type="ARBA" id="ARBA00047448"/>
    </source>
</evidence>
<dbReference type="SUPFAM" id="SSF49367">
    <property type="entry name" value="Superoxide reductase-like"/>
    <property type="match status" value="1"/>
</dbReference>
<evidence type="ECO:0000256" key="6">
    <source>
        <dbReference type="ARBA" id="ARBA00022723"/>
    </source>
</evidence>
<comment type="caution">
    <text evidence="15">The sequence shown here is derived from an EMBL/GenBank/DDBJ whole genome shotgun (WGS) entry which is preliminary data.</text>
</comment>
<evidence type="ECO:0000256" key="2">
    <source>
        <dbReference type="ARBA" id="ARBA00005941"/>
    </source>
</evidence>
<keyword evidence="16" id="KW-1185">Reference proteome</keyword>
<feature type="binding site" evidence="12">
    <location>
        <position position="10"/>
    </location>
    <ligand>
        <name>Fe cation</name>
        <dbReference type="ChEBI" id="CHEBI:24875"/>
        <label>1</label>
    </ligand>
</feature>
<dbReference type="CDD" id="cd00974">
    <property type="entry name" value="DSRD"/>
    <property type="match status" value="1"/>
</dbReference>
<dbReference type="EMBL" id="NIBG01000003">
    <property type="protein sequence ID" value="PAB60508.1"/>
    <property type="molecule type" value="Genomic_DNA"/>
</dbReference>
<gene>
    <name evidence="15" type="ORF">CCE28_04830</name>
</gene>
<feature type="binding site" evidence="12">
    <location>
        <position position="49"/>
    </location>
    <ligand>
        <name>Fe cation</name>
        <dbReference type="ChEBI" id="CHEBI:24875"/>
        <label>2</label>
        <note>catalytic</note>
    </ligand>
</feature>
<evidence type="ECO:0000256" key="7">
    <source>
        <dbReference type="ARBA" id="ARBA00022982"/>
    </source>
</evidence>